<dbReference type="EMBL" id="JBHSQK010000016">
    <property type="protein sequence ID" value="MFC5948377.1"/>
    <property type="molecule type" value="Genomic_DNA"/>
</dbReference>
<accession>A0ABW1I7M6</accession>
<organism evidence="1 2">
    <name type="scientific">Pseudonocardia lutea</name>
    <dbReference type="NCBI Taxonomy" id="2172015"/>
    <lineage>
        <taxon>Bacteria</taxon>
        <taxon>Bacillati</taxon>
        <taxon>Actinomycetota</taxon>
        <taxon>Actinomycetes</taxon>
        <taxon>Pseudonocardiales</taxon>
        <taxon>Pseudonocardiaceae</taxon>
        <taxon>Pseudonocardia</taxon>
    </lineage>
</organism>
<sequence>MEFGLLDRSKVLAMIRTRIVNLWAALQPYVEVERQRAALTGSITILMTLERHAVAARDLPPYE</sequence>
<protein>
    <submittedName>
        <fullName evidence="1">Uncharacterized protein</fullName>
    </submittedName>
</protein>
<gene>
    <name evidence="1" type="ORF">ACFQH9_08835</name>
</gene>
<name>A0ABW1I7M6_9PSEU</name>
<keyword evidence="2" id="KW-1185">Reference proteome</keyword>
<dbReference type="Proteomes" id="UP001596119">
    <property type="component" value="Unassembled WGS sequence"/>
</dbReference>
<dbReference type="RefSeq" id="WP_379565432.1">
    <property type="nucleotide sequence ID" value="NZ_JBHSQK010000016.1"/>
</dbReference>
<evidence type="ECO:0000313" key="1">
    <source>
        <dbReference type="EMBL" id="MFC5948377.1"/>
    </source>
</evidence>
<comment type="caution">
    <text evidence="1">The sequence shown here is derived from an EMBL/GenBank/DDBJ whole genome shotgun (WGS) entry which is preliminary data.</text>
</comment>
<evidence type="ECO:0000313" key="2">
    <source>
        <dbReference type="Proteomes" id="UP001596119"/>
    </source>
</evidence>
<reference evidence="2" key="1">
    <citation type="journal article" date="2019" name="Int. J. Syst. Evol. Microbiol.">
        <title>The Global Catalogue of Microorganisms (GCM) 10K type strain sequencing project: providing services to taxonomists for standard genome sequencing and annotation.</title>
        <authorList>
            <consortium name="The Broad Institute Genomics Platform"/>
            <consortium name="The Broad Institute Genome Sequencing Center for Infectious Disease"/>
            <person name="Wu L."/>
            <person name="Ma J."/>
        </authorList>
    </citation>
    <scope>NUCLEOTIDE SEQUENCE [LARGE SCALE GENOMIC DNA]</scope>
    <source>
        <strain evidence="2">CGMCC 4.7397</strain>
    </source>
</reference>
<proteinExistence type="predicted"/>